<proteinExistence type="predicted"/>
<reference evidence="1" key="1">
    <citation type="submission" date="2023-02" db="EMBL/GenBank/DDBJ databases">
        <title>Nocardiopsis ansamitocini NBRC 112285.</title>
        <authorList>
            <person name="Ichikawa N."/>
            <person name="Sato H."/>
            <person name="Tonouchi N."/>
        </authorList>
    </citation>
    <scope>NUCLEOTIDE SEQUENCE</scope>
    <source>
        <strain evidence="1">NBRC 112285</strain>
    </source>
</reference>
<accession>A0A9W6UKV1</accession>
<protein>
    <submittedName>
        <fullName evidence="1">Aminoglycoside O-phosphotransferase</fullName>
    </submittedName>
</protein>
<sequence length="309" mass="33082">MGCMNDVAAQLIDSGQRDRIVRRFGAGALNWLEGLPARAQELADDWELTLLGAAPHGQTSVVVRCRQSDGSAAILKLSPDPALIAMEGRTLGLWAPTRRVPDVYRVDPRRGGLLMEAIEPGDSIAQGGVLPPLTDIGELIAELHSVPAPESVLREMYPLDIRINFVFELWERRRAEGPAAEVVPASMVHHGHALARALACARENVVPLHGDLHPGNVLVGGPERGLVAVDPRGCVGDPAADAVDWAVWRAASVGEVRERVEILAPAIGVPPKRLMDWCRALAPLLAVGLADKEQTATPEYAAVVELAES</sequence>
<dbReference type="InterPro" id="IPR011009">
    <property type="entry name" value="Kinase-like_dom_sf"/>
</dbReference>
<dbReference type="AlphaFoldDB" id="A0A9W6UKV1"/>
<gene>
    <name evidence="1" type="ORF">Nans01_47250</name>
</gene>
<dbReference type="GO" id="GO:0019748">
    <property type="term" value="P:secondary metabolic process"/>
    <property type="evidence" value="ECO:0007669"/>
    <property type="project" value="InterPro"/>
</dbReference>
<dbReference type="Proteomes" id="UP001165092">
    <property type="component" value="Unassembled WGS sequence"/>
</dbReference>
<dbReference type="EMBL" id="BSQG01000014">
    <property type="protein sequence ID" value="GLU50374.1"/>
    <property type="molecule type" value="Genomic_DNA"/>
</dbReference>
<evidence type="ECO:0000313" key="2">
    <source>
        <dbReference type="Proteomes" id="UP001165092"/>
    </source>
</evidence>
<dbReference type="Pfam" id="PF04655">
    <property type="entry name" value="APH_6_hur"/>
    <property type="match status" value="1"/>
</dbReference>
<dbReference type="InterPro" id="IPR006748">
    <property type="entry name" value="NH2Glyco/OHUrea_AB-resist_kin"/>
</dbReference>
<comment type="caution">
    <text evidence="1">The sequence shown here is derived from an EMBL/GenBank/DDBJ whole genome shotgun (WGS) entry which is preliminary data.</text>
</comment>
<keyword evidence="2" id="KW-1185">Reference proteome</keyword>
<evidence type="ECO:0000313" key="1">
    <source>
        <dbReference type="EMBL" id="GLU50374.1"/>
    </source>
</evidence>
<dbReference type="SUPFAM" id="SSF56112">
    <property type="entry name" value="Protein kinase-like (PK-like)"/>
    <property type="match status" value="1"/>
</dbReference>
<dbReference type="Gene3D" id="3.90.1200.10">
    <property type="match status" value="1"/>
</dbReference>
<name>A0A9W6UKV1_9ACTN</name>
<dbReference type="GO" id="GO:0016773">
    <property type="term" value="F:phosphotransferase activity, alcohol group as acceptor"/>
    <property type="evidence" value="ECO:0007669"/>
    <property type="project" value="InterPro"/>
</dbReference>
<organism evidence="1 2">
    <name type="scientific">Nocardiopsis ansamitocini</name>
    <dbReference type="NCBI Taxonomy" id="1670832"/>
    <lineage>
        <taxon>Bacteria</taxon>
        <taxon>Bacillati</taxon>
        <taxon>Actinomycetota</taxon>
        <taxon>Actinomycetes</taxon>
        <taxon>Streptosporangiales</taxon>
        <taxon>Nocardiopsidaceae</taxon>
        <taxon>Nocardiopsis</taxon>
    </lineage>
</organism>